<evidence type="ECO:0000313" key="1">
    <source>
        <dbReference type="EMBL" id="KAL3282202.1"/>
    </source>
</evidence>
<proteinExistence type="predicted"/>
<comment type="caution">
    <text evidence="1">The sequence shown here is derived from an EMBL/GenBank/DDBJ whole genome shotgun (WGS) entry which is preliminary data.</text>
</comment>
<keyword evidence="2" id="KW-1185">Reference proteome</keyword>
<organism evidence="1 2">
    <name type="scientific">Cryptolaemus montrouzieri</name>
    <dbReference type="NCBI Taxonomy" id="559131"/>
    <lineage>
        <taxon>Eukaryota</taxon>
        <taxon>Metazoa</taxon>
        <taxon>Ecdysozoa</taxon>
        <taxon>Arthropoda</taxon>
        <taxon>Hexapoda</taxon>
        <taxon>Insecta</taxon>
        <taxon>Pterygota</taxon>
        <taxon>Neoptera</taxon>
        <taxon>Endopterygota</taxon>
        <taxon>Coleoptera</taxon>
        <taxon>Polyphaga</taxon>
        <taxon>Cucujiformia</taxon>
        <taxon>Coccinelloidea</taxon>
        <taxon>Coccinellidae</taxon>
        <taxon>Scymninae</taxon>
        <taxon>Scymnini</taxon>
        <taxon>Cryptolaemus</taxon>
    </lineage>
</organism>
<sequence length="73" mass="8094">MMIDANGFKLLNRNIPTRVTTTSTTLIDYTLSNNTKDAKLTIVDGNIGDGNIGDHRLQVLHIKSPVESRNITR</sequence>
<name>A0ABD2NU00_9CUCU</name>
<evidence type="ECO:0000313" key="2">
    <source>
        <dbReference type="Proteomes" id="UP001516400"/>
    </source>
</evidence>
<dbReference type="AlphaFoldDB" id="A0ABD2NU00"/>
<reference evidence="1 2" key="1">
    <citation type="journal article" date="2021" name="BMC Biol.">
        <title>Horizontally acquired antibacterial genes associated with adaptive radiation of ladybird beetles.</title>
        <authorList>
            <person name="Li H.S."/>
            <person name="Tang X.F."/>
            <person name="Huang Y.H."/>
            <person name="Xu Z.Y."/>
            <person name="Chen M.L."/>
            <person name="Du X.Y."/>
            <person name="Qiu B.Y."/>
            <person name="Chen P.T."/>
            <person name="Zhang W."/>
            <person name="Slipinski A."/>
            <person name="Escalona H.E."/>
            <person name="Waterhouse R.M."/>
            <person name="Zwick A."/>
            <person name="Pang H."/>
        </authorList>
    </citation>
    <scope>NUCLEOTIDE SEQUENCE [LARGE SCALE GENOMIC DNA]</scope>
    <source>
        <strain evidence="1">SYSU2018</strain>
    </source>
</reference>
<accession>A0ABD2NU00</accession>
<dbReference type="EMBL" id="JABFTP020000144">
    <property type="protein sequence ID" value="KAL3282202.1"/>
    <property type="molecule type" value="Genomic_DNA"/>
</dbReference>
<protein>
    <submittedName>
        <fullName evidence="1">Uncharacterized protein</fullName>
    </submittedName>
</protein>
<feature type="non-terminal residue" evidence="1">
    <location>
        <position position="73"/>
    </location>
</feature>
<dbReference type="Proteomes" id="UP001516400">
    <property type="component" value="Unassembled WGS sequence"/>
</dbReference>
<gene>
    <name evidence="1" type="ORF">HHI36_005396</name>
</gene>